<dbReference type="PANTHER" id="PTHR43224">
    <property type="entry name" value="AMIDINOTRANSFERASE"/>
    <property type="match status" value="1"/>
</dbReference>
<evidence type="ECO:0000313" key="1">
    <source>
        <dbReference type="EMBL" id="EKC74289.1"/>
    </source>
</evidence>
<dbReference type="SUPFAM" id="SSF55909">
    <property type="entry name" value="Pentein"/>
    <property type="match status" value="1"/>
</dbReference>
<dbReference type="Pfam" id="PF19420">
    <property type="entry name" value="DDAH_eukar"/>
    <property type="match status" value="1"/>
</dbReference>
<dbReference type="EMBL" id="AJWY01003776">
    <property type="protein sequence ID" value="EKC74289.1"/>
    <property type="molecule type" value="Genomic_DNA"/>
</dbReference>
<comment type="caution">
    <text evidence="1">The sequence shown here is derived from an EMBL/GenBank/DDBJ whole genome shotgun (WGS) entry which is preliminary data.</text>
</comment>
<gene>
    <name evidence="1" type="ORF">LEA_05788</name>
</gene>
<dbReference type="Gene3D" id="3.75.10.10">
    <property type="entry name" value="L-arginine/glycine Amidinotransferase, Chain A"/>
    <property type="match status" value="1"/>
</dbReference>
<protein>
    <submittedName>
        <fullName evidence="1">Amidinotransferase family protein</fullName>
    </submittedName>
</protein>
<dbReference type="InterPro" id="IPR014541">
    <property type="entry name" value="Amdntrnsf_FN0238"/>
</dbReference>
<feature type="non-terminal residue" evidence="1">
    <location>
        <position position="1"/>
    </location>
</feature>
<dbReference type="AlphaFoldDB" id="K1U2Y1"/>
<dbReference type="GO" id="GO:0016740">
    <property type="term" value="F:transferase activity"/>
    <property type="evidence" value="ECO:0007669"/>
    <property type="project" value="UniProtKB-KW"/>
</dbReference>
<keyword evidence="1" id="KW-0808">Transferase</keyword>
<name>K1U2Y1_9ZZZZ</name>
<dbReference type="PANTHER" id="PTHR43224:SF1">
    <property type="entry name" value="AMIDINOTRANSFERASE"/>
    <property type="match status" value="1"/>
</dbReference>
<sequence length="208" mass="23825">PHTPDSIFPNNWVSFHDDGTVVLYPMFAENRRAERRADILQRIESEGFSIRRKVDYTGFEEENRFLEGTGGIILDRVNRYAYAALSQRVDKALLGRFCKEQNFIPVSFHAYQTVNGQRLPIYHTNVMMCVATDYAVVCLDSIDDVEEREQVCHVLRQTGKEIIAISEEQMHHFAGNMLQVENGKGALFLVMSQSAYDSLDEGQLQRLS</sequence>
<organism evidence="1">
    <name type="scientific">human gut metagenome</name>
    <dbReference type="NCBI Taxonomy" id="408170"/>
    <lineage>
        <taxon>unclassified sequences</taxon>
        <taxon>metagenomes</taxon>
        <taxon>organismal metagenomes</taxon>
    </lineage>
</organism>
<accession>K1U2Y1</accession>
<proteinExistence type="predicted"/>
<reference evidence="1" key="1">
    <citation type="journal article" date="2013" name="Environ. Microbiol.">
        <title>Microbiota from the distal guts of lean and obese adolescents exhibit partial functional redundancy besides clear differences in community structure.</title>
        <authorList>
            <person name="Ferrer M."/>
            <person name="Ruiz A."/>
            <person name="Lanza F."/>
            <person name="Haange S.B."/>
            <person name="Oberbach A."/>
            <person name="Till H."/>
            <person name="Bargiela R."/>
            <person name="Campoy C."/>
            <person name="Segura M.T."/>
            <person name="Richter M."/>
            <person name="von Bergen M."/>
            <person name="Seifert J."/>
            <person name="Suarez A."/>
        </authorList>
    </citation>
    <scope>NUCLEOTIDE SEQUENCE</scope>
</reference>
<feature type="non-terminal residue" evidence="1">
    <location>
        <position position="208"/>
    </location>
</feature>